<accession>A0AAE2SB74</accession>
<dbReference type="InterPro" id="IPR011335">
    <property type="entry name" value="Restrct_endonuc-II-like"/>
</dbReference>
<sequence length="144" mass="16539">MGSFFYKHFSRRLNTPCRLQKRDGVRLSRNEIGDLGERIACDHLRAAGGKVLYRNYRGPKGGEVDIVLRDDDTLAFVEVKTRTRRGYGRPLDAVDASKQELIERGANSWLHLLGHRDMPWRFDVVEIILEDGELPEVTVVRNAF</sequence>
<evidence type="ECO:0000313" key="4">
    <source>
        <dbReference type="Proteomes" id="UP000634206"/>
    </source>
</evidence>
<dbReference type="Pfam" id="PF02021">
    <property type="entry name" value="UPF0102"/>
    <property type="match status" value="1"/>
</dbReference>
<organism evidence="3 4">
    <name type="scientific">Oceaniferula flava</name>
    <dbReference type="NCBI Taxonomy" id="2800421"/>
    <lineage>
        <taxon>Bacteria</taxon>
        <taxon>Pseudomonadati</taxon>
        <taxon>Verrucomicrobiota</taxon>
        <taxon>Verrucomicrobiia</taxon>
        <taxon>Verrucomicrobiales</taxon>
        <taxon>Verrucomicrobiaceae</taxon>
        <taxon>Oceaniferula</taxon>
    </lineage>
</organism>
<gene>
    <name evidence="3" type="ORF">JIN83_06035</name>
</gene>
<dbReference type="PANTHER" id="PTHR34039">
    <property type="entry name" value="UPF0102 PROTEIN YRAN"/>
    <property type="match status" value="1"/>
</dbReference>
<keyword evidence="4" id="KW-1185">Reference proteome</keyword>
<reference evidence="3" key="1">
    <citation type="submission" date="2021-01" db="EMBL/GenBank/DDBJ databases">
        <title>Modified the classification status of verrucomicrobia.</title>
        <authorList>
            <person name="Feng X."/>
        </authorList>
    </citation>
    <scope>NUCLEOTIDE SEQUENCE</scope>
    <source>
        <strain evidence="3">5K15</strain>
    </source>
</reference>
<evidence type="ECO:0000256" key="1">
    <source>
        <dbReference type="ARBA" id="ARBA00006738"/>
    </source>
</evidence>
<dbReference type="AlphaFoldDB" id="A0AAE2SB74"/>
<dbReference type="Proteomes" id="UP000634206">
    <property type="component" value="Unassembled WGS sequence"/>
</dbReference>
<dbReference type="InterPro" id="IPR003509">
    <property type="entry name" value="UPF0102_YraN-like"/>
</dbReference>
<dbReference type="SUPFAM" id="SSF52980">
    <property type="entry name" value="Restriction endonuclease-like"/>
    <property type="match status" value="1"/>
</dbReference>
<dbReference type="NCBIfam" id="NF009150">
    <property type="entry name" value="PRK12497.1-3"/>
    <property type="match status" value="1"/>
</dbReference>
<dbReference type="CDD" id="cd20736">
    <property type="entry name" value="PoNe_Nuclease"/>
    <property type="match status" value="1"/>
</dbReference>
<dbReference type="EMBL" id="JAENIG010000003">
    <property type="protein sequence ID" value="MBK1854509.1"/>
    <property type="molecule type" value="Genomic_DNA"/>
</dbReference>
<dbReference type="PANTHER" id="PTHR34039:SF1">
    <property type="entry name" value="UPF0102 PROTEIN YRAN"/>
    <property type="match status" value="1"/>
</dbReference>
<protein>
    <recommendedName>
        <fullName evidence="2">UPF0102 protein JIN83_06035</fullName>
    </recommendedName>
</protein>
<dbReference type="RefSeq" id="WP_309489116.1">
    <property type="nucleotide sequence ID" value="NZ_JAENIG010000003.1"/>
</dbReference>
<comment type="similarity">
    <text evidence="1 2">Belongs to the UPF0102 family.</text>
</comment>
<dbReference type="Gene3D" id="3.40.1350.10">
    <property type="match status" value="1"/>
</dbReference>
<proteinExistence type="inferred from homology"/>
<comment type="caution">
    <text evidence="3">The sequence shown here is derived from an EMBL/GenBank/DDBJ whole genome shotgun (WGS) entry which is preliminary data.</text>
</comment>
<dbReference type="GO" id="GO:0003676">
    <property type="term" value="F:nucleic acid binding"/>
    <property type="evidence" value="ECO:0007669"/>
    <property type="project" value="InterPro"/>
</dbReference>
<evidence type="ECO:0000256" key="2">
    <source>
        <dbReference type="HAMAP-Rule" id="MF_00048"/>
    </source>
</evidence>
<dbReference type="InterPro" id="IPR011856">
    <property type="entry name" value="tRNA_endonuc-like_dom_sf"/>
</dbReference>
<name>A0AAE2SB74_9BACT</name>
<dbReference type="HAMAP" id="MF_00048">
    <property type="entry name" value="UPF0102"/>
    <property type="match status" value="1"/>
</dbReference>
<evidence type="ECO:0000313" key="3">
    <source>
        <dbReference type="EMBL" id="MBK1854509.1"/>
    </source>
</evidence>